<dbReference type="EMBL" id="CP069362">
    <property type="protein sequence ID" value="WGS65241.1"/>
    <property type="molecule type" value="Genomic_DNA"/>
</dbReference>
<dbReference type="RefSeq" id="WP_280999557.1">
    <property type="nucleotide sequence ID" value="NZ_CP069362.1"/>
</dbReference>
<organism evidence="10 11">
    <name type="scientific">Marinitoga aeolica</name>
    <dbReference type="NCBI Taxonomy" id="2809031"/>
    <lineage>
        <taxon>Bacteria</taxon>
        <taxon>Thermotogati</taxon>
        <taxon>Thermotogota</taxon>
        <taxon>Thermotogae</taxon>
        <taxon>Petrotogales</taxon>
        <taxon>Petrotogaceae</taxon>
        <taxon>Marinitoga</taxon>
    </lineage>
</organism>
<gene>
    <name evidence="10" type="ORF">JRV97_01390</name>
</gene>
<dbReference type="InterPro" id="IPR019776">
    <property type="entry name" value="Flagellar_basal_body_rod_CS"/>
</dbReference>
<comment type="function">
    <text evidence="5">A flexible structure which links the flagellar filament to the drive apparatus in the basal body.</text>
</comment>
<evidence type="ECO:0000259" key="6">
    <source>
        <dbReference type="Pfam" id="PF00460"/>
    </source>
</evidence>
<name>A0ABY8PRG8_9BACT</name>
<evidence type="ECO:0000256" key="2">
    <source>
        <dbReference type="ARBA" id="ARBA00009677"/>
    </source>
</evidence>
<dbReference type="PROSITE" id="PS00588">
    <property type="entry name" value="FLAGELLA_BB_ROD"/>
    <property type="match status" value="1"/>
</dbReference>
<dbReference type="InterPro" id="IPR037058">
    <property type="entry name" value="Falgellar_hook_FlgE_sf"/>
</dbReference>
<dbReference type="NCBIfam" id="TIGR03506">
    <property type="entry name" value="FlgEFG_subfam"/>
    <property type="match status" value="2"/>
</dbReference>
<feature type="domain" description="Flagellar basal-body/hook protein C-terminal" evidence="7">
    <location>
        <begin position="835"/>
        <end position="879"/>
    </location>
</feature>
<proteinExistence type="inferred from homology"/>
<evidence type="ECO:0000259" key="7">
    <source>
        <dbReference type="Pfam" id="PF06429"/>
    </source>
</evidence>
<protein>
    <recommendedName>
        <fullName evidence="3 5">Flagellar hook protein FlgE</fullName>
    </recommendedName>
</protein>
<feature type="domain" description="Flagellar hook protein FlgE D2" evidence="8">
    <location>
        <begin position="614"/>
        <end position="760"/>
    </location>
</feature>
<dbReference type="InterPro" id="IPR020013">
    <property type="entry name" value="Flagellar_FlgE/F/G"/>
</dbReference>
<evidence type="ECO:0000313" key="11">
    <source>
        <dbReference type="Proteomes" id="UP001232493"/>
    </source>
</evidence>
<keyword evidence="11" id="KW-1185">Reference proteome</keyword>
<dbReference type="InterPro" id="IPR001444">
    <property type="entry name" value="Flag_bb_rod_N"/>
</dbReference>
<dbReference type="PANTHER" id="PTHR30435">
    <property type="entry name" value="FLAGELLAR PROTEIN"/>
    <property type="match status" value="1"/>
</dbReference>
<evidence type="ECO:0000313" key="10">
    <source>
        <dbReference type="EMBL" id="WGS65241.1"/>
    </source>
</evidence>
<feature type="domain" description="Flagellar basal body rod protein N-terminal" evidence="6">
    <location>
        <begin position="8"/>
        <end position="35"/>
    </location>
</feature>
<dbReference type="Gene3D" id="2.60.98.20">
    <property type="entry name" value="Flagellar hook protein FlgE"/>
    <property type="match status" value="1"/>
</dbReference>
<evidence type="ECO:0000256" key="1">
    <source>
        <dbReference type="ARBA" id="ARBA00004117"/>
    </source>
</evidence>
<comment type="subcellular location">
    <subcellularLocation>
        <location evidence="1 5">Bacterial flagellum basal body</location>
    </subcellularLocation>
</comment>
<dbReference type="Pfam" id="PF07559">
    <property type="entry name" value="FlgE_D2"/>
    <property type="match status" value="1"/>
</dbReference>
<dbReference type="Pfam" id="PF22692">
    <property type="entry name" value="LlgE_F_G_D1"/>
    <property type="match status" value="1"/>
</dbReference>
<dbReference type="SUPFAM" id="SSF117143">
    <property type="entry name" value="Flagellar hook protein flgE"/>
    <property type="match status" value="1"/>
</dbReference>
<dbReference type="InterPro" id="IPR053967">
    <property type="entry name" value="LlgE_F_G-like_D1"/>
</dbReference>
<evidence type="ECO:0000256" key="4">
    <source>
        <dbReference type="ARBA" id="ARBA00023143"/>
    </source>
</evidence>
<dbReference type="Pfam" id="PF00460">
    <property type="entry name" value="Flg_bb_rod"/>
    <property type="match status" value="1"/>
</dbReference>
<dbReference type="Proteomes" id="UP001232493">
    <property type="component" value="Chromosome"/>
</dbReference>
<feature type="domain" description="Flagellar hook protein FlgE/F/G-like D1" evidence="9">
    <location>
        <begin position="95"/>
        <end position="163"/>
    </location>
</feature>
<comment type="similarity">
    <text evidence="2 5">Belongs to the flagella basal body rod proteins family.</text>
</comment>
<dbReference type="InterPro" id="IPR037925">
    <property type="entry name" value="FlgE/F/G-like"/>
</dbReference>
<accession>A0ABY8PRG8</accession>
<dbReference type="Pfam" id="PF06429">
    <property type="entry name" value="Flg_bbr_C"/>
    <property type="match status" value="1"/>
</dbReference>
<sequence>MLRAMFSGQSGLKNFQTQLDVIGNNISNVNTVGYKTSRVTFQNTLSQTLAESRGASGQFGGINAAQVGLGSKIASIDKIMTQGSLQNTGNKTDMAIKGEGFFVLSDGLSKYFSRAGNFTLDSEGHFVNPSSGMKLQGWNAKVTDTGKRYIDSNEPIQDITISPNLVMEARETTFLNLADNLNSDVGIKETTMTIKSSSGDVVPVKFTFERIMSEQYKDRIVYRWHAQTVDPDKNYELLGGSNYGEVELDEVGNVLRWSNYPGHVVRANATNDFNSSFPAGSRIDLGKNGIDWPLRAYGDISVSDSNGAPVTLLSQDDDDGNGTIDSSDRPDILIYRDATNPNKVTVQVSDSAGTTYTGTITTDGTFYDLNRLFAQGVTLDDGAGNEITLKNLILDSGVSESVALLPVGQANALSIETYQAGSDDKAEWGLDGIYMTDTKGELIPKYQDEDNRLQLTDGTNQRNVKFLGGISLKDGQNNEVFYDPRDISFSVDATGNVTITLKVKESGTLKTVTFSDADGDSASADTVEEFNSKMESGWKSADGKYTISGLSVIEANATDTFVSTTTNTSGESSEAGTVRYVAAKKIIQTPVSGELRLIDTENSQNYKIAKYENPNVVISTKVYDSLGNDYDINIKYSKISDNTWYWKAETVDGQPLYKITEDGTTTSAPAEGVVAFDGKGQYLTSRWRLDSVGYVDYDTSDSDNGSIGFWFDPASTGEAPNERVAPSSVAAAGPVKVNLNMYDLTQFAAPNSVNIADQDGNAKGVLQNFTINDLGEVLGMFSNGKSDLIAQVAVAKFTNPGGLVDMGNSLFTQSENSGLAKIGSFGEEGAGTLVSGALEMSNVDLSEEFTKMITAQRGFQASARVITTSDQILTELVNLKR</sequence>
<evidence type="ECO:0000259" key="9">
    <source>
        <dbReference type="Pfam" id="PF22692"/>
    </source>
</evidence>
<dbReference type="InterPro" id="IPR011491">
    <property type="entry name" value="FlgE_D2"/>
</dbReference>
<dbReference type="InterPro" id="IPR010930">
    <property type="entry name" value="Flg_bb/hook_C_dom"/>
</dbReference>
<evidence type="ECO:0000256" key="3">
    <source>
        <dbReference type="ARBA" id="ARBA00019015"/>
    </source>
</evidence>
<evidence type="ECO:0000256" key="5">
    <source>
        <dbReference type="RuleBase" id="RU362116"/>
    </source>
</evidence>
<keyword evidence="10" id="KW-0282">Flagellum</keyword>
<reference evidence="10 11" key="1">
    <citation type="submission" date="2021-02" db="EMBL/GenBank/DDBJ databases">
        <title>Characterization of Marinitoga sp. nov. str. BP5-C20A.</title>
        <authorList>
            <person name="Erauso G."/>
            <person name="Postec A."/>
        </authorList>
    </citation>
    <scope>NUCLEOTIDE SEQUENCE [LARGE SCALE GENOMIC DNA]</scope>
    <source>
        <strain evidence="10 11">BP5-C20A</strain>
    </source>
</reference>
<evidence type="ECO:0000259" key="8">
    <source>
        <dbReference type="Pfam" id="PF07559"/>
    </source>
</evidence>
<keyword evidence="4 5" id="KW-0975">Bacterial flagellum</keyword>
<keyword evidence="10" id="KW-0966">Cell projection</keyword>
<keyword evidence="10" id="KW-0969">Cilium</keyword>
<dbReference type="PANTHER" id="PTHR30435:SF1">
    <property type="entry name" value="FLAGELLAR HOOK PROTEIN FLGE"/>
    <property type="match status" value="1"/>
</dbReference>